<dbReference type="OrthoDB" id="9812089at2"/>
<dbReference type="EMBL" id="FOSL01000011">
    <property type="protein sequence ID" value="SFK71613.1"/>
    <property type="molecule type" value="Genomic_DNA"/>
</dbReference>
<accession>A0A1I4BSU6</accession>
<dbReference type="AlphaFoldDB" id="A0A1I4BSU6"/>
<dbReference type="GO" id="GO:0030638">
    <property type="term" value="P:polyketide metabolic process"/>
    <property type="evidence" value="ECO:0007669"/>
    <property type="project" value="InterPro"/>
</dbReference>
<dbReference type="Proteomes" id="UP000323300">
    <property type="component" value="Unassembled WGS sequence"/>
</dbReference>
<dbReference type="RefSeq" id="WP_149761500.1">
    <property type="nucleotide sequence ID" value="NZ_BSPE01000004.1"/>
</dbReference>
<name>A0A1I4BSU6_9HYPH</name>
<dbReference type="Gene3D" id="3.10.450.50">
    <property type="match status" value="1"/>
</dbReference>
<dbReference type="Pfam" id="PF07366">
    <property type="entry name" value="SnoaL"/>
    <property type="match status" value="1"/>
</dbReference>
<evidence type="ECO:0000313" key="2">
    <source>
        <dbReference type="Proteomes" id="UP000323300"/>
    </source>
</evidence>
<gene>
    <name evidence="1" type="ORF">SAMN04488498_11148</name>
</gene>
<sequence>MIVTSIESESNVKLVLSAIETIFNEHNISAVDEFFSENFVQHSPYVPPGGKQELKEWWQRTVEAMPDIHGTVEHVVAARDSVAVFRTLKGTIKKDMPDLGITASNQELEFQVAHLFQVADGKIVGHWEIMDSGPATKLSIQSM</sequence>
<protein>
    <submittedName>
        <fullName evidence="1">SnoaL-like polyketide cyclase</fullName>
    </submittedName>
</protein>
<proteinExistence type="predicted"/>
<evidence type="ECO:0000313" key="1">
    <source>
        <dbReference type="EMBL" id="SFK71613.1"/>
    </source>
</evidence>
<dbReference type="InterPro" id="IPR009959">
    <property type="entry name" value="Cyclase_SnoaL-like"/>
</dbReference>
<organism evidence="1 2">
    <name type="scientific">Neomesorhizobium albiziae</name>
    <dbReference type="NCBI Taxonomy" id="335020"/>
    <lineage>
        <taxon>Bacteria</taxon>
        <taxon>Pseudomonadati</taxon>
        <taxon>Pseudomonadota</taxon>
        <taxon>Alphaproteobacteria</taxon>
        <taxon>Hyphomicrobiales</taxon>
        <taxon>Phyllobacteriaceae</taxon>
        <taxon>Neomesorhizobium</taxon>
    </lineage>
</organism>
<reference evidence="1 2" key="1">
    <citation type="submission" date="2016-10" db="EMBL/GenBank/DDBJ databases">
        <authorList>
            <person name="Varghese N."/>
            <person name="Submissions S."/>
        </authorList>
    </citation>
    <scope>NUCLEOTIDE SEQUENCE [LARGE SCALE GENOMIC DNA]</scope>
    <source>
        <strain evidence="1 2">DSM 21822</strain>
    </source>
</reference>
<keyword evidence="2" id="KW-1185">Reference proteome</keyword>
<dbReference type="PANTHER" id="PTHR38436:SF1">
    <property type="entry name" value="ESTER CYCLASE"/>
    <property type="match status" value="1"/>
</dbReference>
<dbReference type="PANTHER" id="PTHR38436">
    <property type="entry name" value="POLYKETIDE CYCLASE SNOAL-LIKE DOMAIN"/>
    <property type="match status" value="1"/>
</dbReference>
<dbReference type="InterPro" id="IPR032710">
    <property type="entry name" value="NTF2-like_dom_sf"/>
</dbReference>
<dbReference type="SUPFAM" id="SSF54427">
    <property type="entry name" value="NTF2-like"/>
    <property type="match status" value="1"/>
</dbReference>